<feature type="transmembrane region" description="Helical" evidence="14">
    <location>
        <begin position="783"/>
        <end position="801"/>
    </location>
</feature>
<evidence type="ECO:0000256" key="1">
    <source>
        <dbReference type="ARBA" id="ARBA00004128"/>
    </source>
</evidence>
<reference evidence="19" key="1">
    <citation type="submission" date="2025-08" db="UniProtKB">
        <authorList>
            <consortium name="RefSeq"/>
        </authorList>
    </citation>
    <scope>IDENTIFICATION</scope>
    <source>
        <strain evidence="19">Airmid</strain>
    </source>
</reference>
<dbReference type="InParanoid" id="A0A6P6Y818"/>
<feature type="compositionally biased region" description="Polar residues" evidence="13">
    <location>
        <begin position="749"/>
        <end position="758"/>
    </location>
</feature>
<feature type="transmembrane region" description="Helical" evidence="14">
    <location>
        <begin position="271"/>
        <end position="291"/>
    </location>
</feature>
<dbReference type="SMART" id="SM00382">
    <property type="entry name" value="AAA"/>
    <property type="match status" value="2"/>
</dbReference>
<dbReference type="GO" id="GO:0000323">
    <property type="term" value="C:lytic vacuole"/>
    <property type="evidence" value="ECO:0007669"/>
    <property type="project" value="UniProtKB-ARBA"/>
</dbReference>
<dbReference type="InterPro" id="IPR017871">
    <property type="entry name" value="ABC_transporter-like_CS"/>
</dbReference>
<dbReference type="InterPro" id="IPR003593">
    <property type="entry name" value="AAA+_ATPase"/>
</dbReference>
<proteinExistence type="inferred from homology"/>
<dbReference type="SUPFAM" id="SSF90123">
    <property type="entry name" value="ABC transporter transmembrane region"/>
    <property type="match status" value="2"/>
</dbReference>
<dbReference type="FunFam" id="3.40.50.300:FF:000997">
    <property type="entry name" value="Multidrug resistance-associated protein 1"/>
    <property type="match status" value="1"/>
</dbReference>
<keyword evidence="18" id="KW-1185">Reference proteome</keyword>
<dbReference type="CDD" id="cd18595">
    <property type="entry name" value="ABC_6TM_MRP1_2_3_6_D1_like"/>
    <property type="match status" value="1"/>
</dbReference>
<feature type="domain" description="ABC transporter" evidence="15">
    <location>
        <begin position="462"/>
        <end position="687"/>
    </location>
</feature>
<dbReference type="Pfam" id="PF00664">
    <property type="entry name" value="ABC_membrane"/>
    <property type="match status" value="2"/>
</dbReference>
<dbReference type="FunFam" id="1.20.1560.10:FF:000020">
    <property type="entry name" value="ABC metal ion transporter"/>
    <property type="match status" value="1"/>
</dbReference>
<evidence type="ECO:0000256" key="5">
    <source>
        <dbReference type="ARBA" id="ARBA00022692"/>
    </source>
</evidence>
<dbReference type="PANTHER" id="PTHR24223:SF443">
    <property type="entry name" value="MULTIDRUG-RESISTANCE LIKE PROTEIN 1, ISOFORM I"/>
    <property type="match status" value="1"/>
</dbReference>
<dbReference type="KEGG" id="dpte:113795584"/>
<feature type="transmembrane region" description="Helical" evidence="14">
    <location>
        <begin position="833"/>
        <end position="859"/>
    </location>
</feature>
<sequence length="1847" mass="209440">MLTYSYIEYALQILLFIMSSFSDRTDHIENLDNEKNPIKLCPKELSSVPSKLTFWWFNSLAIKGWRRPLTSRDLWRLPIWNNCEYLFQQFNRIWKHPKFMPQDKQHQDDYLLRKKKINLWSMFTKMYWSYFLFPSLARVFTDLLQLSNSMVLKYMINFTTDPIAPLWQGIFFSFVFMVTNIVQSFSSGYQAHRMAVMSMRMRAIMVSVIYRKTLVLANHAKKNYATGEIVNLMAVDSQRFTELLPYLCFLWTAPIQIAIGLYLLYSELGPAVIGGVILMVLTIPLNSFVASKVKKIQRKQMQMKDQRLKAVSEMLNGIKVLKLYAWEPAFFAKIRNIRLRELQSIKMSGLVQTIFICFGSCSPFFVAMLTFTTYIALGGELTAAKAFVSISLFNILRIPLIVIPNMLSGLILTIVSMKRINAFLNQDETRDYVERNPMHEDAVSVKNASFSWAAHQPIDPNMENNDDNQQSKPMLTLSDITMTIPKKKLVAIVGPVGSGKSSLLQALLGEMHKHSGTINIDREQQMAYVSQQAWIQNLTLRDNILFGLPYDRRKYDRIIDACALRPDFEMLNGGDQTEIGEKGINLSGGQKQRVSIARACYSNSNLFLFDDPLSAVDSHVGKHIFDRVLSSQSGILRDHTRILVTNALYVLPLVDQVVMVKNGRIEDIGPYQSLLKSNPSFQELIQNYAAQANDDEDKDQSISIINDQSIPAAAVAIPNLVRSVSEYVECQKSSRKNTQTSIKSRHSHSTAISKTAKPNDQTKLVEAENIETGHISLSVFKKFLLALSPLWSAAIIINYVGSSASSAGSNFWLSVWTERVDHDPEESRNLTNLIIYFVIGFCQVFFVIFGWMSIIYGTLNASRTLHQRLLDSIIHAPMHFFDTTPLGRIMNRFSKDIDVLDNYIQFIMRLVLNNTLQVMVTLVIISIKTPIFLAFVLPFMVLYFFIQRFYVATSRQLKRIESVSRSPIFTHFSETIQGVNTIKAYDATDRFIHESNRRVDYNLRCFYPSQVANCWLQIRLEFLANCLVFFASFLATITKEGLTGSSIGLSLSYALNVTLSLNWCVRMFAEIENNVVAVERISEYTDVNPEAEWKLDSIDDSLPQDWPKDGAIHFNNYATKYRPNLDLVLKGIDIQVEKGEKVGIVGPSGCGKTTLVHSLVGLLKPKSGYVKVFGEIPGSARSLVPGPGIGYMPQEIGLFEEFTIKETLFFFGRLYRLPIETIRDRIAFLIAFLELPEQDRFVAKLSGGQKRRVSLAAALVHKPPLLVLDEPTVGIDPVLRQSIWCHLRSLSSQEGITVIITTHYIDEAQYASTVAFMRHGALLEEGNPQQLIQQFQLNNLEQVFLALCHNTNATRKNESSSFERKQYAGAAANCCSNSEKPLLLMANNNHNHKQFDDDESKTGTEELDDDLVEQQQATTTTTMTLSNSTNMMPTPSAPPPVAQRLLMKRNKILDHFARSSALLTKNFIRMWRNLPVMLFASLIPVLQCTLFFLCLGRDPFDIPVTFYNGEMHPSVNRSSSLYSLEMLQQIDNHSIHLTEVASIDQGFQSVRSGQAKAFLRFGPNFTRASFEKAIDYMSMDNETLAESFVDLYLDMSSQFHAMKIKEKIYEAFHKFSRHLLAENGYNPDVADSPIRIPAPLMGNENPTVTEFMAPAFIMSLSFFASIATAALTLVLERKDGLLQRSLVSGVYPNEYILSHVITQTVVVIFQIILVLLMAFFIFHIPNRGPVFWISVLIVMQGVAGMAYGIMISAIAKEENFTLAACMGSMFPQFLLSGVVWPVDTMPQFLIYVSTIVSQAKAMDAVRFMLYRGWDPFNHWDVAVGFIISASWTVIFLFIATILFNINK</sequence>
<dbReference type="InterPro" id="IPR013525">
    <property type="entry name" value="ABC2_TM"/>
</dbReference>
<keyword evidence="3" id="KW-0813">Transport</keyword>
<keyword evidence="5 14" id="KW-0812">Transmembrane</keyword>
<evidence type="ECO:0000313" key="19">
    <source>
        <dbReference type="RefSeq" id="XP_027201578.1"/>
    </source>
</evidence>
<gene>
    <name evidence="19" type="primary">LOC113795584</name>
</gene>
<feature type="transmembrane region" description="Helical" evidence="14">
    <location>
        <begin position="1730"/>
        <end position="1750"/>
    </location>
</feature>
<feature type="transmembrane region" description="Helical" evidence="14">
    <location>
        <begin position="1651"/>
        <end position="1675"/>
    </location>
</feature>
<comment type="catalytic activity">
    <reaction evidence="12">
        <text>leukotriene C4(in) + ATP + H2O = leukotriene C4(out) + ADP + phosphate + H(+)</text>
        <dbReference type="Rhea" id="RHEA:38963"/>
        <dbReference type="ChEBI" id="CHEBI:15377"/>
        <dbReference type="ChEBI" id="CHEBI:15378"/>
        <dbReference type="ChEBI" id="CHEBI:30616"/>
        <dbReference type="ChEBI" id="CHEBI:43474"/>
        <dbReference type="ChEBI" id="CHEBI:57973"/>
        <dbReference type="ChEBI" id="CHEBI:456216"/>
    </reaction>
    <physiologicalReaction direction="left-to-right" evidence="12">
        <dbReference type="Rhea" id="RHEA:38964"/>
    </physiologicalReaction>
</comment>
<dbReference type="Gene3D" id="3.40.50.300">
    <property type="entry name" value="P-loop containing nucleotide triphosphate hydrolases"/>
    <property type="match status" value="2"/>
</dbReference>
<feature type="transmembrane region" description="Helical" evidence="14">
    <location>
        <begin position="243"/>
        <end position="265"/>
    </location>
</feature>
<dbReference type="SUPFAM" id="SSF52540">
    <property type="entry name" value="P-loop containing nucleoside triphosphate hydrolases"/>
    <property type="match status" value="2"/>
</dbReference>
<dbReference type="InterPro" id="IPR011527">
    <property type="entry name" value="ABC1_TM_dom"/>
</dbReference>
<dbReference type="Pfam" id="PF12698">
    <property type="entry name" value="ABC2_membrane_3"/>
    <property type="match status" value="1"/>
</dbReference>
<feature type="domain" description="ABC transmembrane type-1" evidence="16">
    <location>
        <begin position="136"/>
        <end position="412"/>
    </location>
</feature>
<dbReference type="GO" id="GO:0005524">
    <property type="term" value="F:ATP binding"/>
    <property type="evidence" value="ECO:0007669"/>
    <property type="project" value="UniProtKB-KW"/>
</dbReference>
<name>A0A6P6Y818_DERPT</name>
<keyword evidence="7" id="KW-0547">Nucleotide-binding</keyword>
<feature type="transmembrane region" description="Helical" evidence="14">
    <location>
        <begin position="395"/>
        <end position="415"/>
    </location>
</feature>
<evidence type="ECO:0000259" key="17">
    <source>
        <dbReference type="PROSITE" id="PS51012"/>
    </source>
</evidence>
<dbReference type="Pfam" id="PF00005">
    <property type="entry name" value="ABC_tran"/>
    <property type="match status" value="2"/>
</dbReference>
<dbReference type="GO" id="GO:0016887">
    <property type="term" value="F:ATP hydrolysis activity"/>
    <property type="evidence" value="ECO:0007669"/>
    <property type="project" value="InterPro"/>
</dbReference>
<evidence type="ECO:0000259" key="15">
    <source>
        <dbReference type="PROSITE" id="PS50893"/>
    </source>
</evidence>
<feature type="transmembrane region" description="Helical" evidence="14">
    <location>
        <begin position="1696"/>
        <end position="1724"/>
    </location>
</feature>
<evidence type="ECO:0000259" key="16">
    <source>
        <dbReference type="PROSITE" id="PS50929"/>
    </source>
</evidence>
<evidence type="ECO:0000256" key="8">
    <source>
        <dbReference type="ARBA" id="ARBA00022840"/>
    </source>
</evidence>
<dbReference type="PROSITE" id="PS51012">
    <property type="entry name" value="ABC_TM2"/>
    <property type="match status" value="1"/>
</dbReference>
<dbReference type="Proteomes" id="UP000515146">
    <property type="component" value="Unplaced"/>
</dbReference>
<keyword evidence="8" id="KW-0067">ATP-binding</keyword>
<accession>A0A6P6Y818</accession>
<evidence type="ECO:0000256" key="10">
    <source>
        <dbReference type="ARBA" id="ARBA00023136"/>
    </source>
</evidence>
<dbReference type="InterPro" id="IPR027417">
    <property type="entry name" value="P-loop_NTPase"/>
</dbReference>
<dbReference type="PROSITE" id="PS50929">
    <property type="entry name" value="ABC_TM1F"/>
    <property type="match status" value="2"/>
</dbReference>
<comment type="subcellular location">
    <subcellularLocation>
        <location evidence="1">Vacuole membrane</location>
        <topology evidence="1">Multi-pass membrane protein</topology>
    </subcellularLocation>
</comment>
<dbReference type="FunFam" id="1.20.1560.10:FF:000001">
    <property type="entry name" value="ATP-binding cassette subfamily C member 1"/>
    <property type="match status" value="1"/>
</dbReference>
<evidence type="ECO:0000256" key="7">
    <source>
        <dbReference type="ARBA" id="ARBA00022741"/>
    </source>
</evidence>
<evidence type="ECO:0000256" key="9">
    <source>
        <dbReference type="ARBA" id="ARBA00022989"/>
    </source>
</evidence>
<keyword evidence="6" id="KW-0677">Repeat</keyword>
<organism evidence="18 19">
    <name type="scientific">Dermatophagoides pteronyssinus</name>
    <name type="common">European house dust mite</name>
    <dbReference type="NCBI Taxonomy" id="6956"/>
    <lineage>
        <taxon>Eukaryota</taxon>
        <taxon>Metazoa</taxon>
        <taxon>Ecdysozoa</taxon>
        <taxon>Arthropoda</taxon>
        <taxon>Chelicerata</taxon>
        <taxon>Arachnida</taxon>
        <taxon>Acari</taxon>
        <taxon>Acariformes</taxon>
        <taxon>Sarcoptiformes</taxon>
        <taxon>Astigmata</taxon>
        <taxon>Psoroptidia</taxon>
        <taxon>Analgoidea</taxon>
        <taxon>Pyroglyphidae</taxon>
        <taxon>Dermatophagoidinae</taxon>
        <taxon>Dermatophagoides</taxon>
    </lineage>
</organism>
<dbReference type="OrthoDB" id="6501367at2759"/>
<evidence type="ECO:0000256" key="13">
    <source>
        <dbReference type="SAM" id="MobiDB-lite"/>
    </source>
</evidence>
<feature type="transmembrane region" description="Helical" evidence="14">
    <location>
        <begin position="127"/>
        <end position="146"/>
    </location>
</feature>
<keyword evidence="4" id="KW-0926">Vacuole</keyword>
<evidence type="ECO:0000256" key="6">
    <source>
        <dbReference type="ARBA" id="ARBA00022737"/>
    </source>
</evidence>
<feature type="transmembrane region" description="Helical" evidence="14">
    <location>
        <begin position="1474"/>
        <end position="1493"/>
    </location>
</feature>
<dbReference type="InterPro" id="IPR050173">
    <property type="entry name" value="ABC_transporter_C-like"/>
</dbReference>
<evidence type="ECO:0000256" key="2">
    <source>
        <dbReference type="ARBA" id="ARBA00009726"/>
    </source>
</evidence>
<keyword evidence="9 14" id="KW-1133">Transmembrane helix</keyword>
<dbReference type="CDD" id="cd03250">
    <property type="entry name" value="ABCC_MRP_domain1"/>
    <property type="match status" value="1"/>
</dbReference>
<dbReference type="RefSeq" id="XP_027201578.1">
    <property type="nucleotide sequence ID" value="XM_027345777.1"/>
</dbReference>
<evidence type="ECO:0000256" key="11">
    <source>
        <dbReference type="ARBA" id="ARBA00024220"/>
    </source>
</evidence>
<dbReference type="PANTHER" id="PTHR24223">
    <property type="entry name" value="ATP-BINDING CASSETTE SUB-FAMILY C"/>
    <property type="match status" value="1"/>
</dbReference>
<feature type="transmembrane region" description="Helical" evidence="14">
    <location>
        <begin position="1821"/>
        <end position="1845"/>
    </location>
</feature>
<dbReference type="InterPro" id="IPR036640">
    <property type="entry name" value="ABC1_TM_sf"/>
</dbReference>
<comment type="similarity">
    <text evidence="2">Belongs to the ABC transporter superfamily. ABCC family. Conjugate transporter (TC 3.A.1.208) subfamily.</text>
</comment>
<evidence type="ECO:0000313" key="18">
    <source>
        <dbReference type="Proteomes" id="UP000515146"/>
    </source>
</evidence>
<dbReference type="GO" id="GO:0005774">
    <property type="term" value="C:vacuolar membrane"/>
    <property type="evidence" value="ECO:0007669"/>
    <property type="project" value="UniProtKB-SubCell"/>
</dbReference>
<dbReference type="PROSITE" id="PS00211">
    <property type="entry name" value="ABC_TRANSPORTER_1"/>
    <property type="match status" value="1"/>
</dbReference>
<dbReference type="InterPro" id="IPR003439">
    <property type="entry name" value="ABC_transporter-like_ATP-bd"/>
</dbReference>
<dbReference type="EC" id="7.6.2.3" evidence="11"/>
<keyword evidence="10 14" id="KW-0472">Membrane</keyword>
<feature type="transmembrane region" description="Helical" evidence="14">
    <location>
        <begin position="166"/>
        <end position="191"/>
    </location>
</feature>
<dbReference type="InterPro" id="IPR047817">
    <property type="entry name" value="ABC2_TM_bact-type"/>
</dbReference>
<dbReference type="Gene3D" id="1.20.1560.10">
    <property type="entry name" value="ABC transporter type 1, transmembrane domain"/>
    <property type="match status" value="2"/>
</dbReference>
<dbReference type="GO" id="GO:0015431">
    <property type="term" value="F:ABC-type glutathione S-conjugate transporter activity"/>
    <property type="evidence" value="ECO:0007669"/>
    <property type="project" value="UniProtKB-EC"/>
</dbReference>
<protein>
    <recommendedName>
        <fullName evidence="11">ABC-type glutathione-S-conjugate transporter</fullName>
        <ecNumber evidence="11">7.6.2.3</ecNumber>
    </recommendedName>
</protein>
<evidence type="ECO:0000256" key="14">
    <source>
        <dbReference type="SAM" id="Phobius"/>
    </source>
</evidence>
<feature type="transmembrane region" description="Helical" evidence="14">
    <location>
        <begin position="350"/>
        <end position="375"/>
    </location>
</feature>
<dbReference type="PROSITE" id="PS50893">
    <property type="entry name" value="ABC_TRANSPORTER_2"/>
    <property type="match status" value="2"/>
</dbReference>
<evidence type="ECO:0000256" key="4">
    <source>
        <dbReference type="ARBA" id="ARBA00022554"/>
    </source>
</evidence>
<evidence type="ECO:0000256" key="3">
    <source>
        <dbReference type="ARBA" id="ARBA00022448"/>
    </source>
</evidence>
<feature type="domain" description="ABC transmembrane type-2" evidence="17">
    <location>
        <begin position="1618"/>
        <end position="1846"/>
    </location>
</feature>
<feature type="domain" description="ABC transmembrane type-1" evidence="16">
    <location>
        <begin position="800"/>
        <end position="1073"/>
    </location>
</feature>
<feature type="domain" description="ABC transporter" evidence="15">
    <location>
        <begin position="1112"/>
        <end position="1344"/>
    </location>
</feature>
<dbReference type="CDD" id="cd18603">
    <property type="entry name" value="ABC_6TM_MRP1_2_3_6_D2_like"/>
    <property type="match status" value="1"/>
</dbReference>
<feature type="region of interest" description="Disordered" evidence="13">
    <location>
        <begin position="735"/>
        <end position="758"/>
    </location>
</feature>
<evidence type="ECO:0000256" key="12">
    <source>
        <dbReference type="ARBA" id="ARBA00047523"/>
    </source>
</evidence>